<dbReference type="EMBL" id="CP001669">
    <property type="protein sequence ID" value="AFZ79014.1"/>
    <property type="molecule type" value="Genomic_DNA"/>
</dbReference>
<dbReference type="OrthoDB" id="264532at2759"/>
<dbReference type="STRING" id="1537102.L0AVU8"/>
<evidence type="ECO:0000313" key="3">
    <source>
        <dbReference type="Proteomes" id="UP000031512"/>
    </source>
</evidence>
<name>L0AVU8_THEEQ</name>
<dbReference type="GO" id="GO:0035658">
    <property type="term" value="C:Mon1-Ccz1 complex"/>
    <property type="evidence" value="ECO:0007669"/>
    <property type="project" value="InterPro"/>
</dbReference>
<keyword evidence="3" id="KW-1185">Reference proteome</keyword>
<dbReference type="VEuPathDB" id="PiroplasmaDB:BEWA_018590"/>
<dbReference type="Pfam" id="PF07035">
    <property type="entry name" value="RMC1_C"/>
    <property type="match status" value="1"/>
</dbReference>
<dbReference type="GeneID" id="15803626"/>
<dbReference type="PANTHER" id="PTHR12897">
    <property type="entry name" value="COLON CANCER-ASSOCIATED PROTEIN MIC1"/>
    <property type="match status" value="1"/>
</dbReference>
<dbReference type="KEGG" id="beq:BEWA_018590"/>
<dbReference type="GO" id="GO:0031902">
    <property type="term" value="C:late endosome membrane"/>
    <property type="evidence" value="ECO:0007669"/>
    <property type="project" value="TreeGrafter"/>
</dbReference>
<reference evidence="2 3" key="1">
    <citation type="journal article" date="2012" name="BMC Genomics">
        <title>Comparative genomic analysis and phylogenetic position of Theileria equi.</title>
        <authorList>
            <person name="Kappmeyer L.S."/>
            <person name="Thiagarajan M."/>
            <person name="Herndon D.R."/>
            <person name="Ramsay J.D."/>
            <person name="Caler E."/>
            <person name="Djikeng A."/>
            <person name="Gillespie J.J."/>
            <person name="Lau A.O."/>
            <person name="Roalson E.H."/>
            <person name="Silva J.C."/>
            <person name="Silva M.G."/>
            <person name="Suarez C.E."/>
            <person name="Ueti M.W."/>
            <person name="Nene V.M."/>
            <person name="Mealey R.H."/>
            <person name="Knowles D.P."/>
            <person name="Brayton K.A."/>
        </authorList>
    </citation>
    <scope>NUCLEOTIDE SEQUENCE [LARGE SCALE GENOMIC DNA]</scope>
    <source>
        <strain evidence="2 3">WA</strain>
    </source>
</reference>
<dbReference type="GO" id="GO:0010506">
    <property type="term" value="P:regulation of autophagy"/>
    <property type="evidence" value="ECO:0007669"/>
    <property type="project" value="InterPro"/>
</dbReference>
<dbReference type="Proteomes" id="UP000031512">
    <property type="component" value="Chromosome 1"/>
</dbReference>
<protein>
    <recommendedName>
        <fullName evidence="1">Mic1 domain-containing protein</fullName>
    </recommendedName>
</protein>
<dbReference type="RefSeq" id="XP_004828680.1">
    <property type="nucleotide sequence ID" value="XM_004828623.1"/>
</dbReference>
<feature type="domain" description="Mic1" evidence="1">
    <location>
        <begin position="519"/>
        <end position="648"/>
    </location>
</feature>
<dbReference type="GO" id="GO:0005765">
    <property type="term" value="C:lysosomal membrane"/>
    <property type="evidence" value="ECO:0007669"/>
    <property type="project" value="TreeGrafter"/>
</dbReference>
<dbReference type="InterPro" id="IPR009755">
    <property type="entry name" value="RMC1_C"/>
</dbReference>
<evidence type="ECO:0000259" key="1">
    <source>
        <dbReference type="Pfam" id="PF07035"/>
    </source>
</evidence>
<evidence type="ECO:0000313" key="2">
    <source>
        <dbReference type="EMBL" id="AFZ79014.1"/>
    </source>
</evidence>
<proteinExistence type="predicted"/>
<dbReference type="InterPro" id="IPR040371">
    <property type="entry name" value="RMC1"/>
</dbReference>
<gene>
    <name evidence="2" type="ORF">BEWA_018590</name>
</gene>
<organism evidence="2 3">
    <name type="scientific">Theileria equi strain WA</name>
    <dbReference type="NCBI Taxonomy" id="1537102"/>
    <lineage>
        <taxon>Eukaryota</taxon>
        <taxon>Sar</taxon>
        <taxon>Alveolata</taxon>
        <taxon>Apicomplexa</taxon>
        <taxon>Aconoidasida</taxon>
        <taxon>Piroplasmida</taxon>
        <taxon>Theileriidae</taxon>
        <taxon>Theileria</taxon>
    </lineage>
</organism>
<dbReference type="PANTHER" id="PTHR12897:SF4">
    <property type="entry name" value="REGULATOR OF MON1-CCZ1 COMPLEX"/>
    <property type="match status" value="1"/>
</dbReference>
<sequence length="698" mass="80740">MDDVLKFEDLYSWKNDNDQSVFIDSRNGILVYQNTIETSIHILDARDRSTIFKSNRFSVPLCESISLSPDRNFILYWFNDPMTIGICHLTNSDSDDILLDPLQYDDSIVLRVFWAEFNPSDISFIVVSNNRIDVFNLVLESLLLRTINRKFVSCTDAWNDMDGCYFVLLKHNQVLQPYKFLNKELISMPEVGLNLSYGYQIQHSEISIAKVYDSTYCIYKDVSNGIISLRSLSHNVHDKVIEVESKGWLEICIIDNLLLILTGSGDAHIFDIGLKSDYLIAKVFQRRPPISSISNDIEAFFPNFIVDFYGGFSYAVSIDYNAIALFLSRNFTEAMLAEFFQRRTSCTSHILDIVFQSIFNKIPISDMLVLFSATILPYSDVLVRINKARGTKPKNSAIPLKLINKYVENKSIVTEYNFATEVLYPYITKEWDFKHGINIFDYALVIICNNNGYNIKNILGAEGMTDSFPQIILDIVDPYRRPTDHYIVESLIVSGTFRTKYDELNSYFDSKSDTKLKDKNKTPYIITVILCYMKGLVLHKLYPSNILLLVLFDICILYNELNLVTYFLRSRIIRDSSYICYRLFFLSKVLNSDSIKQLAFDMALRLNIYDICVSIAISNKEYYKILLLLKNENVNTISLERILYSAANDIMEQQKRPYLWPLMISFIQSWIEENDLDPEKLNAPNLDGCQMWLPHAVL</sequence>
<accession>L0AVU8</accession>
<dbReference type="AlphaFoldDB" id="L0AVU8"/>
<dbReference type="eggNOG" id="ENOG502SQ4M">
    <property type="taxonomic scope" value="Eukaryota"/>
</dbReference>